<dbReference type="GO" id="GO:0000976">
    <property type="term" value="F:transcription cis-regulatory region binding"/>
    <property type="evidence" value="ECO:0007669"/>
    <property type="project" value="TreeGrafter"/>
</dbReference>
<dbReference type="Pfam" id="PF17935">
    <property type="entry name" value="TetR_C_27"/>
    <property type="match status" value="1"/>
</dbReference>
<keyword evidence="3" id="KW-0804">Transcription</keyword>
<sequence>MPIAREKARSTKAVPTNDGTARSPSRRLRRPAEETREDILNTADHLFRTRGYASVAIADIATELGMSPANVFKHFHSKTNLVDAISARHIEKMIDRLSGLETTKPAPERLLDFVKRLMESHLRDLADNPYLFEMVLLTAKEDLQCGHRYRDRLLADLTVIIEEGIAEGSYKVANSHKAANSAFLALSCVLHPVMIANEKADILATRCEDVVALINAALQNPLAK</sequence>
<dbReference type="PANTHER" id="PTHR30055">
    <property type="entry name" value="HTH-TYPE TRANSCRIPTIONAL REGULATOR RUTR"/>
    <property type="match status" value="1"/>
</dbReference>
<dbReference type="EMBL" id="UEYP01000014">
    <property type="protein sequence ID" value="SSC64781.1"/>
    <property type="molecule type" value="Genomic_DNA"/>
</dbReference>
<evidence type="ECO:0000313" key="7">
    <source>
        <dbReference type="EMBL" id="SSC64781.1"/>
    </source>
</evidence>
<feature type="domain" description="HTH tetR-type" evidence="6">
    <location>
        <begin position="33"/>
        <end position="93"/>
    </location>
</feature>
<dbReference type="SUPFAM" id="SSF46689">
    <property type="entry name" value="Homeodomain-like"/>
    <property type="match status" value="1"/>
</dbReference>
<gene>
    <name evidence="7" type="ORF">RHIZ70_489</name>
</gene>
<accession>A0A376AA86</accession>
<evidence type="ECO:0000256" key="5">
    <source>
        <dbReference type="SAM" id="MobiDB-lite"/>
    </source>
</evidence>
<dbReference type="PANTHER" id="PTHR30055:SF151">
    <property type="entry name" value="TRANSCRIPTIONAL REGULATORY PROTEIN"/>
    <property type="match status" value="1"/>
</dbReference>
<feature type="DNA-binding region" description="H-T-H motif" evidence="4">
    <location>
        <begin position="56"/>
        <end position="75"/>
    </location>
</feature>
<name>A0A376AA86_9HYPH</name>
<evidence type="ECO:0000256" key="4">
    <source>
        <dbReference type="PROSITE-ProRule" id="PRU00335"/>
    </source>
</evidence>
<evidence type="ECO:0000256" key="3">
    <source>
        <dbReference type="ARBA" id="ARBA00023163"/>
    </source>
</evidence>
<dbReference type="AlphaFoldDB" id="A0A376AA86"/>
<feature type="region of interest" description="Disordered" evidence="5">
    <location>
        <begin position="1"/>
        <end position="35"/>
    </location>
</feature>
<keyword evidence="2 4" id="KW-0238">DNA-binding</keyword>
<dbReference type="PRINTS" id="PR00455">
    <property type="entry name" value="HTHTETR"/>
</dbReference>
<dbReference type="InterPro" id="IPR041478">
    <property type="entry name" value="TetR_C_27"/>
</dbReference>
<dbReference type="Pfam" id="PF00440">
    <property type="entry name" value="TetR_N"/>
    <property type="match status" value="1"/>
</dbReference>
<dbReference type="PROSITE" id="PS50977">
    <property type="entry name" value="HTH_TETR_2"/>
    <property type="match status" value="1"/>
</dbReference>
<reference evidence="8" key="1">
    <citation type="submission" date="2018-07" db="EMBL/GenBank/DDBJ databases">
        <authorList>
            <person name="Peiro R."/>
            <person name="Begona"/>
            <person name="Cbmso G."/>
            <person name="Lopez M."/>
            <person name="Gonzalez S."/>
        </authorList>
    </citation>
    <scope>NUCLEOTIDE SEQUENCE [LARGE SCALE GENOMIC DNA]</scope>
</reference>
<keyword evidence="1" id="KW-0805">Transcription regulation</keyword>
<proteinExistence type="predicted"/>
<evidence type="ECO:0000256" key="2">
    <source>
        <dbReference type="ARBA" id="ARBA00023125"/>
    </source>
</evidence>
<evidence type="ECO:0000313" key="8">
    <source>
        <dbReference type="Proteomes" id="UP000254764"/>
    </source>
</evidence>
<dbReference type="Gene3D" id="1.10.357.10">
    <property type="entry name" value="Tetracycline Repressor, domain 2"/>
    <property type="match status" value="1"/>
</dbReference>
<dbReference type="STRING" id="1336235.GCA_000518785_03915"/>
<protein>
    <recommendedName>
        <fullName evidence="6">HTH tetR-type domain-containing protein</fullName>
    </recommendedName>
</protein>
<dbReference type="InterPro" id="IPR009057">
    <property type="entry name" value="Homeodomain-like_sf"/>
</dbReference>
<evidence type="ECO:0000259" key="6">
    <source>
        <dbReference type="PROSITE" id="PS50977"/>
    </source>
</evidence>
<dbReference type="Proteomes" id="UP000254764">
    <property type="component" value="Unassembled WGS sequence"/>
</dbReference>
<dbReference type="GO" id="GO:0003700">
    <property type="term" value="F:DNA-binding transcription factor activity"/>
    <property type="evidence" value="ECO:0007669"/>
    <property type="project" value="TreeGrafter"/>
</dbReference>
<evidence type="ECO:0000256" key="1">
    <source>
        <dbReference type="ARBA" id="ARBA00023015"/>
    </source>
</evidence>
<dbReference type="InterPro" id="IPR050109">
    <property type="entry name" value="HTH-type_TetR-like_transc_reg"/>
</dbReference>
<dbReference type="InterPro" id="IPR001647">
    <property type="entry name" value="HTH_TetR"/>
</dbReference>
<organism evidence="7 8">
    <name type="scientific">Ciceribacter selenitireducens ATCC BAA-1503</name>
    <dbReference type="NCBI Taxonomy" id="1336235"/>
    <lineage>
        <taxon>Bacteria</taxon>
        <taxon>Pseudomonadati</taxon>
        <taxon>Pseudomonadota</taxon>
        <taxon>Alphaproteobacteria</taxon>
        <taxon>Hyphomicrobiales</taxon>
        <taxon>Rhizobiaceae</taxon>
        <taxon>Ciceribacter</taxon>
    </lineage>
</organism>
<keyword evidence="8" id="KW-1185">Reference proteome</keyword>